<name>A0A9X2ADD1_9BACL</name>
<keyword evidence="1" id="KW-0830">Ubiquinone</keyword>
<sequence>MFKVSDLSEPTRNFLQRGLVISPWLAGTDLSLRFGPDVMEFLRDVSSAFAALHWTDEVRTRAFQDVPIPDRIARTATYEISASTAVYIAHHELGLTMITVDVARKACERLEQFVNDYGFVPLIQLFTTVTGYENQHALAYYGCIPEKEFVTGVWHRPWIDYSLNDELLFGTYLGNYEMVMKDQLRCVTITEKGKTVLREAEQMLAETGYLDTRIRQIHISRFNLYFDYDTLSNDIWPDFKRLRSEFLDFSKVLPDTTVLELGCADGVFTFGGGLANRVGKGGQLFCADPAAGMIVRAETKRQRLGANWVNFVKAPAENLPFADHTFDTVLGVGFFHFTDAVVALEEIFRVARPGATVASLHPTFFTPWDVPFFYEWFEPILLSAKKRHENNPRSYLKQPDEIVQQFRDAGFVEVEWVNYGFNTHYVDPDKVIENFIFGVGLFQEELATLPFMARQDMIDELKQRGLLVCEKYTEEERILRFPNQIIRAIRP</sequence>
<dbReference type="RefSeq" id="WP_241711742.1">
    <property type="nucleotide sequence ID" value="NZ_JALBUF010000001.1"/>
</dbReference>
<comment type="caution">
    <text evidence="1">The sequence shown here is derived from an EMBL/GenBank/DDBJ whole genome shotgun (WGS) entry which is preliminary data.</text>
</comment>
<accession>A0A9X2ADD1</accession>
<proteinExistence type="predicted"/>
<reference evidence="1" key="1">
    <citation type="submission" date="2022-03" db="EMBL/GenBank/DDBJ databases">
        <title>Draft Genome Sequence of Firmicute Strain S0AB, a Heterotrophic Iron/Sulfur-Oxidizing Extreme Acidophile.</title>
        <authorList>
            <person name="Vergara E."/>
            <person name="Pakostova E."/>
            <person name="Johnson D.B."/>
            <person name="Holmes D.S."/>
        </authorList>
    </citation>
    <scope>NUCLEOTIDE SEQUENCE</scope>
    <source>
        <strain evidence="1">S0AB</strain>
    </source>
</reference>
<dbReference type="GO" id="GO:0032259">
    <property type="term" value="P:methylation"/>
    <property type="evidence" value="ECO:0007669"/>
    <property type="project" value="UniProtKB-KW"/>
</dbReference>
<dbReference type="Pfam" id="PF01209">
    <property type="entry name" value="Ubie_methyltran"/>
    <property type="match status" value="1"/>
</dbReference>
<keyword evidence="1" id="KW-0808">Transferase</keyword>
<organism evidence="1 2">
    <name type="scientific">Sulfoacidibacillus ferrooxidans</name>
    <dbReference type="NCBI Taxonomy" id="2005001"/>
    <lineage>
        <taxon>Bacteria</taxon>
        <taxon>Bacillati</taxon>
        <taxon>Bacillota</taxon>
        <taxon>Bacilli</taxon>
        <taxon>Bacillales</taxon>
        <taxon>Alicyclobacillaceae</taxon>
        <taxon>Sulfoacidibacillus</taxon>
    </lineage>
</organism>
<dbReference type="EMBL" id="JALBUF010000001">
    <property type="protein sequence ID" value="MCI0182126.1"/>
    <property type="molecule type" value="Genomic_DNA"/>
</dbReference>
<dbReference type="SUPFAM" id="SSF53335">
    <property type="entry name" value="S-adenosyl-L-methionine-dependent methyltransferases"/>
    <property type="match status" value="1"/>
</dbReference>
<dbReference type="Gene3D" id="3.40.50.150">
    <property type="entry name" value="Vaccinia Virus protein VP39"/>
    <property type="match status" value="1"/>
</dbReference>
<dbReference type="Proteomes" id="UP001139263">
    <property type="component" value="Unassembled WGS sequence"/>
</dbReference>
<keyword evidence="2" id="KW-1185">Reference proteome</keyword>
<protein>
    <submittedName>
        <fullName evidence="1">Ubiquinone/menaquinone biosynthesis C-methyltransferase UbiE</fullName>
        <ecNumber evidence="1">2.1.1.163</ecNumber>
    </submittedName>
</protein>
<gene>
    <name evidence="1" type="primary">ubiE_3</name>
    <name evidence="1" type="ORF">MM817_00382</name>
</gene>
<dbReference type="InterPro" id="IPR029063">
    <property type="entry name" value="SAM-dependent_MTases_sf"/>
</dbReference>
<evidence type="ECO:0000313" key="2">
    <source>
        <dbReference type="Proteomes" id="UP001139263"/>
    </source>
</evidence>
<dbReference type="EC" id="2.1.1.163" evidence="1"/>
<dbReference type="GO" id="GO:0043770">
    <property type="term" value="F:demethylmenaquinone methyltransferase activity"/>
    <property type="evidence" value="ECO:0007669"/>
    <property type="project" value="UniProtKB-EC"/>
</dbReference>
<dbReference type="CDD" id="cd02440">
    <property type="entry name" value="AdoMet_MTases"/>
    <property type="match status" value="1"/>
</dbReference>
<dbReference type="PANTHER" id="PTHR43591">
    <property type="entry name" value="METHYLTRANSFERASE"/>
    <property type="match status" value="1"/>
</dbReference>
<evidence type="ECO:0000313" key="1">
    <source>
        <dbReference type="EMBL" id="MCI0182126.1"/>
    </source>
</evidence>
<keyword evidence="1" id="KW-0489">Methyltransferase</keyword>
<dbReference type="AlphaFoldDB" id="A0A9X2ADD1"/>